<proteinExistence type="predicted"/>
<evidence type="ECO:0000313" key="1">
    <source>
        <dbReference type="EMBL" id="KAF7374091.1"/>
    </source>
</evidence>
<dbReference type="EMBL" id="JACAZH010000002">
    <property type="protein sequence ID" value="KAF7374091.1"/>
    <property type="molecule type" value="Genomic_DNA"/>
</dbReference>
<dbReference type="AlphaFoldDB" id="A0A8H6ZD52"/>
<dbReference type="OrthoDB" id="5429442at2759"/>
<gene>
    <name evidence="1" type="ORF">MSAN_00290100</name>
</gene>
<keyword evidence="2" id="KW-1185">Reference proteome</keyword>
<dbReference type="Proteomes" id="UP000623467">
    <property type="component" value="Unassembled WGS sequence"/>
</dbReference>
<protein>
    <submittedName>
        <fullName evidence="1">Uncharacterized protein</fullName>
    </submittedName>
</protein>
<name>A0A8H6ZD52_9AGAR</name>
<reference evidence="1" key="1">
    <citation type="submission" date="2020-05" db="EMBL/GenBank/DDBJ databases">
        <title>Mycena genomes resolve the evolution of fungal bioluminescence.</title>
        <authorList>
            <person name="Tsai I.J."/>
        </authorList>
    </citation>
    <scope>NUCLEOTIDE SEQUENCE</scope>
    <source>
        <strain evidence="1">160909Yilan</strain>
    </source>
</reference>
<evidence type="ECO:0000313" key="2">
    <source>
        <dbReference type="Proteomes" id="UP000623467"/>
    </source>
</evidence>
<organism evidence="1 2">
    <name type="scientific">Mycena sanguinolenta</name>
    <dbReference type="NCBI Taxonomy" id="230812"/>
    <lineage>
        <taxon>Eukaryota</taxon>
        <taxon>Fungi</taxon>
        <taxon>Dikarya</taxon>
        <taxon>Basidiomycota</taxon>
        <taxon>Agaricomycotina</taxon>
        <taxon>Agaricomycetes</taxon>
        <taxon>Agaricomycetidae</taxon>
        <taxon>Agaricales</taxon>
        <taxon>Marasmiineae</taxon>
        <taxon>Mycenaceae</taxon>
        <taxon>Mycena</taxon>
    </lineage>
</organism>
<accession>A0A8H6ZD52</accession>
<sequence>MVNYTRLADDRLDTDMGDYHMITAVTQRAVNKQLERLWKDPSNNLQTISIKTGDGTRQLLHATMGAPRVQFQLTWPKNTRVIFFLEFITGNFFYVNISNLTASYPSLNNSTLAFEVDMDMSILTDPSTDSGIAKALKDRGLGDPGNYHIMQLFLDFTTANLMNYRDKLTNLAFVSTPTSGSDLNEMKSQFASHITKYLEDIKFSPTNLGGHPTSIYNIPKWVKPAPASAATLAPTDLKFQCYPYLISSTAAKDDTLDDNMLLYLEMTKNAVLPDGPFDTSKNWVVPKGPTMYVDGAVALSRKIFLEDWLLPNLAVLNKHTYVSVTASNVIGRHADASWHFNNDQNNPNIDYSFLPYEDNNGSRYWEFKEESKEEAENHRIKIRPSSEILLEPGKAEVVIKGRSEADAWFEYTPKQGGESSNIWATMDWTIKIALSVDNSGKLKATVTTKPSTGFPHIEKGRDEITPGGNSIRIWDGTQYDPQWSVQGELSANSLTTLEASLSTMFQSTWPFFFAGNDVFTFSGATFNNNLDLLLDLTYQ</sequence>
<comment type="caution">
    <text evidence="1">The sequence shown here is derived from an EMBL/GenBank/DDBJ whole genome shotgun (WGS) entry which is preliminary data.</text>
</comment>